<evidence type="ECO:0000256" key="5">
    <source>
        <dbReference type="ARBA" id="ARBA00023136"/>
    </source>
</evidence>
<keyword evidence="8" id="KW-1185">Reference proteome</keyword>
<feature type="transmembrane region" description="Helical" evidence="6">
    <location>
        <begin position="111"/>
        <end position="131"/>
    </location>
</feature>
<dbReference type="PANTHER" id="PTHR28286">
    <property type="match status" value="1"/>
</dbReference>
<comment type="similarity">
    <text evidence="2">Belongs to the archaeal/bacterial/fungal opsin family.</text>
</comment>
<feature type="transmembrane region" description="Helical" evidence="6">
    <location>
        <begin position="138"/>
        <end position="159"/>
    </location>
</feature>
<feature type="transmembrane region" description="Helical" evidence="6">
    <location>
        <begin position="196"/>
        <end position="215"/>
    </location>
</feature>
<sequence length="300" mass="33365">MGILPRSNMALHTNPNIFHYPTSADITNNSHGSDWLWAVTAFFAFFTCGIIGDSYLVPRRARAFHYLAAAVSVVTTINYFTMASNLGYVAIFVEFVRDKAHVRGDTREIYYVRYIDWFLTGTLLVLATLLTARTPLPIMLWTLFLTWMSVLTLLTGALVASSYKWGYFVISILSLFGVVYNLLWTARRYAARHTSAISRTYLSLAAWLSFMSLIYPISWGVSEGGNVIGIVGEMVFYGVLDTVTRVGFVGLLLWGHRQIDPAVLGMAMRDYGEDEIVEKIHRAGEVAPAEATAGGVVETA</sequence>
<evidence type="ECO:0000256" key="3">
    <source>
        <dbReference type="ARBA" id="ARBA00022692"/>
    </source>
</evidence>
<dbReference type="Proteomes" id="UP000091956">
    <property type="component" value="Unassembled WGS sequence"/>
</dbReference>
<protein>
    <submittedName>
        <fullName evidence="7">Ion channel activity</fullName>
    </submittedName>
</protein>
<feature type="transmembrane region" description="Helical" evidence="6">
    <location>
        <begin position="35"/>
        <end position="57"/>
    </location>
</feature>
<evidence type="ECO:0000256" key="1">
    <source>
        <dbReference type="ARBA" id="ARBA00004141"/>
    </source>
</evidence>
<dbReference type="AlphaFoldDB" id="A0A1B8GLX3"/>
<feature type="transmembrane region" description="Helical" evidence="6">
    <location>
        <begin position="235"/>
        <end position="254"/>
    </location>
</feature>
<evidence type="ECO:0000256" key="6">
    <source>
        <dbReference type="SAM" id="Phobius"/>
    </source>
</evidence>
<dbReference type="InterPro" id="IPR001425">
    <property type="entry name" value="Arc/bac/fun_rhodopsins"/>
</dbReference>
<organism evidence="7 8">
    <name type="scientific">Pseudogymnoascus verrucosus</name>
    <dbReference type="NCBI Taxonomy" id="342668"/>
    <lineage>
        <taxon>Eukaryota</taxon>
        <taxon>Fungi</taxon>
        <taxon>Dikarya</taxon>
        <taxon>Ascomycota</taxon>
        <taxon>Pezizomycotina</taxon>
        <taxon>Leotiomycetes</taxon>
        <taxon>Thelebolales</taxon>
        <taxon>Thelebolaceae</taxon>
        <taxon>Pseudogymnoascus</taxon>
    </lineage>
</organism>
<feature type="transmembrane region" description="Helical" evidence="6">
    <location>
        <begin position="64"/>
        <end position="91"/>
    </location>
</feature>
<dbReference type="Gene3D" id="1.20.1070.10">
    <property type="entry name" value="Rhodopsin 7-helix transmembrane proteins"/>
    <property type="match status" value="1"/>
</dbReference>
<dbReference type="PANTHER" id="PTHR28286:SF1">
    <property type="entry name" value="30 KDA HEAT SHOCK PROTEIN-RELATED"/>
    <property type="match status" value="1"/>
</dbReference>
<evidence type="ECO:0000256" key="2">
    <source>
        <dbReference type="ARBA" id="ARBA00008130"/>
    </source>
</evidence>
<dbReference type="GO" id="GO:0005886">
    <property type="term" value="C:plasma membrane"/>
    <property type="evidence" value="ECO:0007669"/>
    <property type="project" value="TreeGrafter"/>
</dbReference>
<comment type="subcellular location">
    <subcellularLocation>
        <location evidence="1">Membrane</location>
        <topology evidence="1">Multi-pass membrane protein</topology>
    </subcellularLocation>
</comment>
<dbReference type="SMART" id="SM01021">
    <property type="entry name" value="Bac_rhodopsin"/>
    <property type="match status" value="1"/>
</dbReference>
<dbReference type="SUPFAM" id="SSF81321">
    <property type="entry name" value="Family A G protein-coupled receptor-like"/>
    <property type="match status" value="1"/>
</dbReference>
<dbReference type="InterPro" id="IPR043476">
    <property type="entry name" value="Yro2-like_7TM"/>
</dbReference>
<dbReference type="GO" id="GO:0005783">
    <property type="term" value="C:endoplasmic reticulum"/>
    <property type="evidence" value="ECO:0007669"/>
    <property type="project" value="TreeGrafter"/>
</dbReference>
<keyword evidence="3 6" id="KW-0812">Transmembrane</keyword>
<gene>
    <name evidence="7" type="primary">OPS1</name>
    <name evidence="7" type="ORF">VE01_04086</name>
</gene>
<evidence type="ECO:0000313" key="7">
    <source>
        <dbReference type="EMBL" id="OBT96834.1"/>
    </source>
</evidence>
<dbReference type="GeneID" id="28837472"/>
<evidence type="ECO:0000256" key="4">
    <source>
        <dbReference type="ARBA" id="ARBA00022989"/>
    </source>
</evidence>
<dbReference type="CDD" id="cd15239">
    <property type="entry name" value="7tm_YRO2_fungal-like"/>
    <property type="match status" value="1"/>
</dbReference>
<proteinExistence type="inferred from homology"/>
<accession>A0A1B8GLX3</accession>
<dbReference type="RefSeq" id="XP_018130567.1">
    <property type="nucleotide sequence ID" value="XM_018273563.2"/>
</dbReference>
<keyword evidence="5 6" id="KW-0472">Membrane</keyword>
<dbReference type="OrthoDB" id="536545at2759"/>
<evidence type="ECO:0000313" key="8">
    <source>
        <dbReference type="Proteomes" id="UP000091956"/>
    </source>
</evidence>
<dbReference type="PRINTS" id="PR00251">
    <property type="entry name" value="BACTRLOPSIN"/>
</dbReference>
<reference evidence="8" key="2">
    <citation type="journal article" date="2018" name="Nat. Commun.">
        <title>Extreme sensitivity to ultraviolet light in the fungal pathogen causing white-nose syndrome of bats.</title>
        <authorList>
            <person name="Palmer J.M."/>
            <person name="Drees K.P."/>
            <person name="Foster J.T."/>
            <person name="Lindner D.L."/>
        </authorList>
    </citation>
    <scope>NUCLEOTIDE SEQUENCE [LARGE SCALE GENOMIC DNA]</scope>
    <source>
        <strain evidence="8">UAMH 10579</strain>
    </source>
</reference>
<reference evidence="7 8" key="1">
    <citation type="submission" date="2016-03" db="EMBL/GenBank/DDBJ databases">
        <title>Comparative genomics of Pseudogymnoascus destructans, the fungus causing white-nose syndrome of bats.</title>
        <authorList>
            <person name="Palmer J.M."/>
            <person name="Drees K.P."/>
            <person name="Foster J.T."/>
            <person name="Lindner D.L."/>
        </authorList>
    </citation>
    <scope>NUCLEOTIDE SEQUENCE [LARGE SCALE GENOMIC DNA]</scope>
    <source>
        <strain evidence="7 8">UAMH 10579</strain>
    </source>
</reference>
<name>A0A1B8GLX3_9PEZI</name>
<dbReference type="Pfam" id="PF01036">
    <property type="entry name" value="Bac_rhodopsin"/>
    <property type="match status" value="1"/>
</dbReference>
<feature type="transmembrane region" description="Helical" evidence="6">
    <location>
        <begin position="165"/>
        <end position="184"/>
    </location>
</feature>
<keyword evidence="4 6" id="KW-1133">Transmembrane helix</keyword>
<dbReference type="EMBL" id="KV460226">
    <property type="protein sequence ID" value="OBT96834.1"/>
    <property type="molecule type" value="Genomic_DNA"/>
</dbReference>